<accession>A0AAV2FJ49</accession>
<keyword evidence="2" id="KW-0808">Transferase</keyword>
<evidence type="ECO:0000259" key="4">
    <source>
        <dbReference type="Pfam" id="PF00891"/>
    </source>
</evidence>
<dbReference type="InterPro" id="IPR012967">
    <property type="entry name" value="COMT_dimerisation"/>
</dbReference>
<evidence type="ECO:0000256" key="3">
    <source>
        <dbReference type="ARBA" id="ARBA00022691"/>
    </source>
</evidence>
<evidence type="ECO:0000313" key="6">
    <source>
        <dbReference type="EMBL" id="CAL1398316.1"/>
    </source>
</evidence>
<dbReference type="Pfam" id="PF00891">
    <property type="entry name" value="Methyltransf_2"/>
    <property type="match status" value="1"/>
</dbReference>
<dbReference type="InterPro" id="IPR036390">
    <property type="entry name" value="WH_DNA-bd_sf"/>
</dbReference>
<dbReference type="Proteomes" id="UP001497516">
    <property type="component" value="Chromosome 6"/>
</dbReference>
<evidence type="ECO:0000256" key="2">
    <source>
        <dbReference type="ARBA" id="ARBA00022679"/>
    </source>
</evidence>
<sequence length="362" mass="40300">MAGECSERRKKAKLAILEMAHMITVPMSLTAVVRLNVADAIWQGGSNAPLSAAEILSRLPPPASGASPNPRSLQRILRLLSAHGVFDEHIDAAAGGERKYSLTEVGETLVTDSDGLSFAPYILQHHQEELMSTWSLMHETVTDPTTDPFVKVHGEAPYDYYGKRPEMTELMRKAMSGTNAPFMKAMLEGDYAGFDGVKRLVDVAGNNGDCLQMILHKYPHIEQGINFDLPEVVGKAPEIPGVTHVGGDMFKSIPSGDAIFMKWALTAWTEEECNKILENSYKALPEGGKMIVIEPVLPEQSDHSLRTRALLEADIFMMTIYRVKSKQRTEEEFKQLGLAVGFSNFKAFYYVDYFFTLMEFQK</sequence>
<dbReference type="AlphaFoldDB" id="A0AAV2FJ49"/>
<keyword evidence="3" id="KW-0949">S-adenosyl-L-methionine</keyword>
<keyword evidence="1" id="KW-0489">Methyltransferase</keyword>
<dbReference type="PROSITE" id="PS51683">
    <property type="entry name" value="SAM_OMT_II"/>
    <property type="match status" value="1"/>
</dbReference>
<evidence type="ECO:0000259" key="5">
    <source>
        <dbReference type="Pfam" id="PF08100"/>
    </source>
</evidence>
<organism evidence="6 7">
    <name type="scientific">Linum trigynum</name>
    <dbReference type="NCBI Taxonomy" id="586398"/>
    <lineage>
        <taxon>Eukaryota</taxon>
        <taxon>Viridiplantae</taxon>
        <taxon>Streptophyta</taxon>
        <taxon>Embryophyta</taxon>
        <taxon>Tracheophyta</taxon>
        <taxon>Spermatophyta</taxon>
        <taxon>Magnoliopsida</taxon>
        <taxon>eudicotyledons</taxon>
        <taxon>Gunneridae</taxon>
        <taxon>Pentapetalae</taxon>
        <taxon>rosids</taxon>
        <taxon>fabids</taxon>
        <taxon>Malpighiales</taxon>
        <taxon>Linaceae</taxon>
        <taxon>Linum</taxon>
    </lineage>
</organism>
<dbReference type="EMBL" id="OZ034819">
    <property type="protein sequence ID" value="CAL1398316.1"/>
    <property type="molecule type" value="Genomic_DNA"/>
</dbReference>
<evidence type="ECO:0000256" key="1">
    <source>
        <dbReference type="ARBA" id="ARBA00022603"/>
    </source>
</evidence>
<dbReference type="Pfam" id="PF08100">
    <property type="entry name" value="Dimerisation"/>
    <property type="match status" value="1"/>
</dbReference>
<dbReference type="InterPro" id="IPR016461">
    <property type="entry name" value="COMT-like"/>
</dbReference>
<dbReference type="GO" id="GO:0008171">
    <property type="term" value="F:O-methyltransferase activity"/>
    <property type="evidence" value="ECO:0007669"/>
    <property type="project" value="InterPro"/>
</dbReference>
<protein>
    <submittedName>
        <fullName evidence="6">Uncharacterized protein</fullName>
    </submittedName>
</protein>
<dbReference type="Gene3D" id="3.40.50.150">
    <property type="entry name" value="Vaccinia Virus protein VP39"/>
    <property type="match status" value="1"/>
</dbReference>
<reference evidence="6 7" key="1">
    <citation type="submission" date="2024-04" db="EMBL/GenBank/DDBJ databases">
        <authorList>
            <person name="Fracassetti M."/>
        </authorList>
    </citation>
    <scope>NUCLEOTIDE SEQUENCE [LARGE SCALE GENOMIC DNA]</scope>
</reference>
<dbReference type="InterPro" id="IPR001077">
    <property type="entry name" value="COMT_C"/>
</dbReference>
<dbReference type="GO" id="GO:0046983">
    <property type="term" value="F:protein dimerization activity"/>
    <property type="evidence" value="ECO:0007669"/>
    <property type="project" value="InterPro"/>
</dbReference>
<dbReference type="SUPFAM" id="SSF53335">
    <property type="entry name" value="S-adenosyl-L-methionine-dependent methyltransferases"/>
    <property type="match status" value="1"/>
</dbReference>
<name>A0AAV2FJ49_9ROSI</name>
<dbReference type="PANTHER" id="PTHR11746">
    <property type="entry name" value="O-METHYLTRANSFERASE"/>
    <property type="match status" value="1"/>
</dbReference>
<evidence type="ECO:0000313" key="7">
    <source>
        <dbReference type="Proteomes" id="UP001497516"/>
    </source>
</evidence>
<dbReference type="Gene3D" id="1.10.10.10">
    <property type="entry name" value="Winged helix-like DNA-binding domain superfamily/Winged helix DNA-binding domain"/>
    <property type="match status" value="1"/>
</dbReference>
<dbReference type="InterPro" id="IPR029063">
    <property type="entry name" value="SAM-dependent_MTases_sf"/>
</dbReference>
<keyword evidence="7" id="KW-1185">Reference proteome</keyword>
<feature type="domain" description="O-methyltransferase C-terminal" evidence="4">
    <location>
        <begin position="134"/>
        <end position="343"/>
    </location>
</feature>
<gene>
    <name evidence="6" type="ORF">LTRI10_LOCUS38553</name>
</gene>
<proteinExistence type="predicted"/>
<dbReference type="SUPFAM" id="SSF46785">
    <property type="entry name" value="Winged helix' DNA-binding domain"/>
    <property type="match status" value="1"/>
</dbReference>
<dbReference type="GO" id="GO:0032259">
    <property type="term" value="P:methylation"/>
    <property type="evidence" value="ECO:0007669"/>
    <property type="project" value="UniProtKB-KW"/>
</dbReference>
<dbReference type="PIRSF" id="PIRSF005739">
    <property type="entry name" value="O-mtase"/>
    <property type="match status" value="1"/>
</dbReference>
<feature type="domain" description="O-methyltransferase dimerisation" evidence="5">
    <location>
        <begin position="18"/>
        <end position="112"/>
    </location>
</feature>
<dbReference type="InterPro" id="IPR036388">
    <property type="entry name" value="WH-like_DNA-bd_sf"/>
</dbReference>